<evidence type="ECO:0000259" key="8">
    <source>
        <dbReference type="PROSITE" id="PS50949"/>
    </source>
</evidence>
<feature type="domain" description="HTH gntR-type" evidence="8">
    <location>
        <begin position="11"/>
        <end position="79"/>
    </location>
</feature>
<dbReference type="Gene3D" id="3.40.640.10">
    <property type="entry name" value="Type I PLP-dependent aspartate aminotransferase-like (Major domain)"/>
    <property type="match status" value="1"/>
</dbReference>
<dbReference type="InterPro" id="IPR015422">
    <property type="entry name" value="PyrdxlP-dep_Trfase_small"/>
</dbReference>
<evidence type="ECO:0000313" key="9">
    <source>
        <dbReference type="EMBL" id="KFN05654.1"/>
    </source>
</evidence>
<evidence type="ECO:0000256" key="3">
    <source>
        <dbReference type="ARBA" id="ARBA00022576"/>
    </source>
</evidence>
<sequence>MFNELKLTADRPVYVQVKDYIKGLIAKGALQPDQRLPSTRELAGLLAVSRNSVISAYEALEEEGYIYAVSGQGSFVAPDAAALASAADTVPPWKVDWLERLNGGARLAVELDHMKRRKRGIRAEKGTISFTSIAPDEKLFDLDHVKRAFLDRMAIEGNVLLNYGYAKGYKPLIDVLLQYMERKGVGLAGKDMLITSGFTEGLDIVLSSIGGKPGGAVICENPTHHTAIKNLRMHGFEITGIPMEQDGMDLKGLEKALAQRPYDCAYLVPSYHNPTGIVTSAEKRLAMLEMFARYRVPVIEDGFNEELRYSGSHVAPLIAMAGQGNSVVYLGSFSKVLFPGMRVGWVLADRELVDVLESVKRARSIHTSTLDQSVLYQYLQNGHLDKYLKKARAEYKRKYEWTKACCERFIPYSRLSGSGGLHLFVEFAEGFDVWELLEACSRQGVIFTPGDMFYADGGGRNTMRIGFSRVSDEDIGKGIRIIGETAAGMM</sequence>
<dbReference type="PROSITE" id="PS50949">
    <property type="entry name" value="HTH_GNTR"/>
    <property type="match status" value="1"/>
</dbReference>
<evidence type="ECO:0000256" key="4">
    <source>
        <dbReference type="ARBA" id="ARBA00022898"/>
    </source>
</evidence>
<dbReference type="SMART" id="SM00345">
    <property type="entry name" value="HTH_GNTR"/>
    <property type="match status" value="1"/>
</dbReference>
<evidence type="ECO:0000256" key="1">
    <source>
        <dbReference type="ARBA" id="ARBA00001933"/>
    </source>
</evidence>
<keyword evidence="3 9" id="KW-0032">Aminotransferase</keyword>
<organism evidence="9 10">
    <name type="scientific">Paenibacillus macerans</name>
    <name type="common">Bacillus macerans</name>
    <dbReference type="NCBI Taxonomy" id="44252"/>
    <lineage>
        <taxon>Bacteria</taxon>
        <taxon>Bacillati</taxon>
        <taxon>Bacillota</taxon>
        <taxon>Bacilli</taxon>
        <taxon>Bacillales</taxon>
        <taxon>Paenibacillaceae</taxon>
        <taxon>Paenibacillus</taxon>
    </lineage>
</organism>
<dbReference type="Pfam" id="PF00392">
    <property type="entry name" value="GntR"/>
    <property type="match status" value="1"/>
</dbReference>
<name>A0A090Z333_PAEMA</name>
<gene>
    <name evidence="9" type="ORF">DJ90_165</name>
</gene>
<dbReference type="PATRIC" id="fig|44252.3.peg.4428"/>
<dbReference type="PANTHER" id="PTHR46577:SF1">
    <property type="entry name" value="HTH-TYPE TRANSCRIPTIONAL REGULATORY PROTEIN GABR"/>
    <property type="match status" value="1"/>
</dbReference>
<keyword evidence="9" id="KW-0808">Transferase</keyword>
<dbReference type="InterPro" id="IPR004839">
    <property type="entry name" value="Aminotransferase_I/II_large"/>
</dbReference>
<dbReference type="Gene3D" id="3.90.1150.10">
    <property type="entry name" value="Aspartate Aminotransferase, domain 1"/>
    <property type="match status" value="1"/>
</dbReference>
<dbReference type="RefSeq" id="WP_036625607.1">
    <property type="nucleotide sequence ID" value="NZ_JAKOBR010000078.1"/>
</dbReference>
<keyword evidence="6" id="KW-0238">DNA-binding</keyword>
<dbReference type="GO" id="GO:0030170">
    <property type="term" value="F:pyridoxal phosphate binding"/>
    <property type="evidence" value="ECO:0007669"/>
    <property type="project" value="InterPro"/>
</dbReference>
<dbReference type="SUPFAM" id="SSF46785">
    <property type="entry name" value="Winged helix' DNA-binding domain"/>
    <property type="match status" value="1"/>
</dbReference>
<dbReference type="CDD" id="cd00609">
    <property type="entry name" value="AAT_like"/>
    <property type="match status" value="1"/>
</dbReference>
<dbReference type="GeneID" id="77009220"/>
<dbReference type="SUPFAM" id="SSF53383">
    <property type="entry name" value="PLP-dependent transferases"/>
    <property type="match status" value="1"/>
</dbReference>
<dbReference type="Gene3D" id="1.10.10.10">
    <property type="entry name" value="Winged helix-like DNA-binding domain superfamily/Winged helix DNA-binding domain"/>
    <property type="match status" value="1"/>
</dbReference>
<dbReference type="InterPro" id="IPR036388">
    <property type="entry name" value="WH-like_DNA-bd_sf"/>
</dbReference>
<evidence type="ECO:0000256" key="6">
    <source>
        <dbReference type="ARBA" id="ARBA00023125"/>
    </source>
</evidence>
<evidence type="ECO:0000313" key="10">
    <source>
        <dbReference type="Proteomes" id="UP000029278"/>
    </source>
</evidence>
<proteinExistence type="inferred from homology"/>
<reference evidence="9 10" key="1">
    <citation type="submission" date="2014-04" db="EMBL/GenBank/DDBJ databases">
        <authorList>
            <person name="Bishop-Lilly K.A."/>
            <person name="Broomall S.M."/>
            <person name="Chain P.S."/>
            <person name="Chertkov O."/>
            <person name="Coyne S.R."/>
            <person name="Daligault H.E."/>
            <person name="Davenport K.W."/>
            <person name="Erkkila T."/>
            <person name="Frey K.G."/>
            <person name="Gibbons H.S."/>
            <person name="Gu W."/>
            <person name="Jaissle J."/>
            <person name="Johnson S.L."/>
            <person name="Koroleva G.I."/>
            <person name="Ladner J.T."/>
            <person name="Lo C.-C."/>
            <person name="Minogue T.D."/>
            <person name="Munk C."/>
            <person name="Palacios G.F."/>
            <person name="Redden C.L."/>
            <person name="Rosenzweig C.N."/>
            <person name="Scholz M.B."/>
            <person name="Teshima H."/>
            <person name="Xu Y."/>
        </authorList>
    </citation>
    <scope>NUCLEOTIDE SEQUENCE [LARGE SCALE GENOMIC DNA]</scope>
    <source>
        <strain evidence="9 10">8244</strain>
    </source>
</reference>
<keyword evidence="10" id="KW-1185">Reference proteome</keyword>
<dbReference type="Proteomes" id="UP000029278">
    <property type="component" value="Unassembled WGS sequence"/>
</dbReference>
<protein>
    <submittedName>
        <fullName evidence="9">Aminotransferase class I and II family protein</fullName>
    </submittedName>
</protein>
<dbReference type="PANTHER" id="PTHR46577">
    <property type="entry name" value="HTH-TYPE TRANSCRIPTIONAL REGULATORY PROTEIN GABR"/>
    <property type="match status" value="1"/>
</dbReference>
<dbReference type="InterPro" id="IPR000524">
    <property type="entry name" value="Tscrpt_reg_HTH_GntR"/>
</dbReference>
<keyword evidence="4" id="KW-0663">Pyridoxal phosphate</keyword>
<comment type="caution">
    <text evidence="9">The sequence shown here is derived from an EMBL/GenBank/DDBJ whole genome shotgun (WGS) entry which is preliminary data.</text>
</comment>
<dbReference type="GO" id="GO:0003677">
    <property type="term" value="F:DNA binding"/>
    <property type="evidence" value="ECO:0007669"/>
    <property type="project" value="UniProtKB-KW"/>
</dbReference>
<dbReference type="InterPro" id="IPR015424">
    <property type="entry name" value="PyrdxlP-dep_Trfase"/>
</dbReference>
<dbReference type="InterPro" id="IPR015421">
    <property type="entry name" value="PyrdxlP-dep_Trfase_major"/>
</dbReference>
<keyword evidence="5" id="KW-0805">Transcription regulation</keyword>
<dbReference type="Pfam" id="PF00155">
    <property type="entry name" value="Aminotran_1_2"/>
    <property type="match status" value="1"/>
</dbReference>
<comment type="cofactor">
    <cofactor evidence="1">
        <name>pyridoxal 5'-phosphate</name>
        <dbReference type="ChEBI" id="CHEBI:597326"/>
    </cofactor>
</comment>
<dbReference type="GO" id="GO:0003700">
    <property type="term" value="F:DNA-binding transcription factor activity"/>
    <property type="evidence" value="ECO:0007669"/>
    <property type="project" value="InterPro"/>
</dbReference>
<accession>A0A090Z333</accession>
<dbReference type="CDD" id="cd07377">
    <property type="entry name" value="WHTH_GntR"/>
    <property type="match status" value="1"/>
</dbReference>
<dbReference type="OrthoDB" id="9802601at2"/>
<dbReference type="AlphaFoldDB" id="A0A090Z333"/>
<evidence type="ECO:0000256" key="2">
    <source>
        <dbReference type="ARBA" id="ARBA00005384"/>
    </source>
</evidence>
<dbReference type="InterPro" id="IPR051446">
    <property type="entry name" value="HTH_trans_reg/aminotransferase"/>
</dbReference>
<evidence type="ECO:0000256" key="5">
    <source>
        <dbReference type="ARBA" id="ARBA00023015"/>
    </source>
</evidence>
<dbReference type="HOGENOM" id="CLU_017584_0_0_9"/>
<dbReference type="STRING" id="44252.DJ90_165"/>
<keyword evidence="7" id="KW-0804">Transcription</keyword>
<dbReference type="EMBL" id="JMQA01000038">
    <property type="protein sequence ID" value="KFN05654.1"/>
    <property type="molecule type" value="Genomic_DNA"/>
</dbReference>
<dbReference type="PRINTS" id="PR00035">
    <property type="entry name" value="HTHGNTR"/>
</dbReference>
<evidence type="ECO:0000256" key="7">
    <source>
        <dbReference type="ARBA" id="ARBA00023163"/>
    </source>
</evidence>
<comment type="similarity">
    <text evidence="2">In the C-terminal section; belongs to the class-I pyridoxal-phosphate-dependent aminotransferase family.</text>
</comment>
<dbReference type="GO" id="GO:0008483">
    <property type="term" value="F:transaminase activity"/>
    <property type="evidence" value="ECO:0007669"/>
    <property type="project" value="UniProtKB-KW"/>
</dbReference>
<dbReference type="InterPro" id="IPR036390">
    <property type="entry name" value="WH_DNA-bd_sf"/>
</dbReference>